<sequence>MSNSLFSIKQGEIEILRDFVARFNMATHVVKDVNEDMAISVMKRGMRGSRFSYPLDKTLCQTYTELLERTNKYTCMDEVASNRCQIEVSDNKPENETDDTIKQTMTPEPDLKLTWVLHIDRASNAQCSGAGLILTNFKGVVNEYVLQFNFKASNNQAEYEGLLAGLKIAKELDINSLKVFTDSQLIAGQIKDEFEA</sequence>
<dbReference type="InterPro" id="IPR036397">
    <property type="entry name" value="RNaseH_sf"/>
</dbReference>
<dbReference type="PANTHER" id="PTHR48475">
    <property type="entry name" value="RIBONUCLEASE H"/>
    <property type="match status" value="1"/>
</dbReference>
<name>A0A6I9RGT7_ELAGV</name>
<dbReference type="Proteomes" id="UP000504607">
    <property type="component" value="Chromosome 5"/>
</dbReference>
<dbReference type="InterPro" id="IPR002156">
    <property type="entry name" value="RNaseH_domain"/>
</dbReference>
<evidence type="ECO:0000259" key="1">
    <source>
        <dbReference type="PROSITE" id="PS50879"/>
    </source>
</evidence>
<dbReference type="Pfam" id="PF13456">
    <property type="entry name" value="RVT_3"/>
    <property type="match status" value="1"/>
</dbReference>
<gene>
    <name evidence="3" type="primary">LOC105046215</name>
</gene>
<evidence type="ECO:0000313" key="3">
    <source>
        <dbReference type="RefSeq" id="XP_010923030.1"/>
    </source>
</evidence>
<dbReference type="Gene3D" id="3.30.420.10">
    <property type="entry name" value="Ribonuclease H-like superfamily/Ribonuclease H"/>
    <property type="match status" value="1"/>
</dbReference>
<dbReference type="PROSITE" id="PS50879">
    <property type="entry name" value="RNASE_H_1"/>
    <property type="match status" value="1"/>
</dbReference>
<organism evidence="2 3">
    <name type="scientific">Elaeis guineensis var. tenera</name>
    <name type="common">Oil palm</name>
    <dbReference type="NCBI Taxonomy" id="51953"/>
    <lineage>
        <taxon>Eukaryota</taxon>
        <taxon>Viridiplantae</taxon>
        <taxon>Streptophyta</taxon>
        <taxon>Embryophyta</taxon>
        <taxon>Tracheophyta</taxon>
        <taxon>Spermatophyta</taxon>
        <taxon>Magnoliopsida</taxon>
        <taxon>Liliopsida</taxon>
        <taxon>Arecaceae</taxon>
        <taxon>Arecoideae</taxon>
        <taxon>Cocoseae</taxon>
        <taxon>Elaeidinae</taxon>
        <taxon>Elaeis</taxon>
    </lineage>
</organism>
<dbReference type="AlphaFoldDB" id="A0A6I9RGT7"/>
<dbReference type="SUPFAM" id="SSF53098">
    <property type="entry name" value="Ribonuclease H-like"/>
    <property type="match status" value="1"/>
</dbReference>
<dbReference type="RefSeq" id="XP_010923030.1">
    <property type="nucleotide sequence ID" value="XM_010924728.1"/>
</dbReference>
<evidence type="ECO:0000313" key="2">
    <source>
        <dbReference type="Proteomes" id="UP000504607"/>
    </source>
</evidence>
<protein>
    <submittedName>
        <fullName evidence="3">Uncharacterized protein LOC105046215</fullName>
    </submittedName>
</protein>
<feature type="domain" description="RNase H type-1" evidence="1">
    <location>
        <begin position="111"/>
        <end position="196"/>
    </location>
</feature>
<dbReference type="GO" id="GO:0004523">
    <property type="term" value="F:RNA-DNA hybrid ribonuclease activity"/>
    <property type="evidence" value="ECO:0007669"/>
    <property type="project" value="InterPro"/>
</dbReference>
<dbReference type="OrthoDB" id="1434155at2759"/>
<dbReference type="InterPro" id="IPR012337">
    <property type="entry name" value="RNaseH-like_sf"/>
</dbReference>
<dbReference type="GO" id="GO:0003676">
    <property type="term" value="F:nucleic acid binding"/>
    <property type="evidence" value="ECO:0007669"/>
    <property type="project" value="InterPro"/>
</dbReference>
<reference evidence="3" key="1">
    <citation type="submission" date="2025-08" db="UniProtKB">
        <authorList>
            <consortium name="RefSeq"/>
        </authorList>
    </citation>
    <scope>IDENTIFICATION</scope>
</reference>
<dbReference type="PANTHER" id="PTHR48475:SF2">
    <property type="entry name" value="RIBONUCLEASE H"/>
    <property type="match status" value="1"/>
</dbReference>
<dbReference type="InParanoid" id="A0A6I9RGT7"/>
<keyword evidence="2" id="KW-1185">Reference proteome</keyword>
<proteinExistence type="predicted"/>
<accession>A0A6I9RGT7</accession>